<evidence type="ECO:0008006" key="5">
    <source>
        <dbReference type="Google" id="ProtNLM"/>
    </source>
</evidence>
<feature type="transmembrane region" description="Helical" evidence="2">
    <location>
        <begin position="292"/>
        <end position="310"/>
    </location>
</feature>
<feature type="compositionally biased region" description="Basic and acidic residues" evidence="1">
    <location>
        <begin position="10"/>
        <end position="31"/>
    </location>
</feature>
<dbReference type="SUPFAM" id="SSF161084">
    <property type="entry name" value="MAPEG domain-like"/>
    <property type="match status" value="1"/>
</dbReference>
<reference evidence="3" key="1">
    <citation type="submission" date="2023-08" db="EMBL/GenBank/DDBJ databases">
        <title>Pelteobagrus vachellii genome.</title>
        <authorList>
            <person name="Liu H."/>
        </authorList>
    </citation>
    <scope>NUCLEOTIDE SEQUENCE</scope>
    <source>
        <strain evidence="3">PRFRI_2022a</strain>
        <tissue evidence="3">Muscle</tissue>
    </source>
</reference>
<keyword evidence="2" id="KW-0472">Membrane</keyword>
<keyword evidence="4" id="KW-1185">Reference proteome</keyword>
<comment type="caution">
    <text evidence="3">The sequence shown here is derived from an EMBL/GenBank/DDBJ whole genome shotgun (WGS) entry which is preliminary data.</text>
</comment>
<dbReference type="AlphaFoldDB" id="A0AA88NDG9"/>
<feature type="transmembrane region" description="Helical" evidence="2">
    <location>
        <begin position="316"/>
        <end position="337"/>
    </location>
</feature>
<evidence type="ECO:0000256" key="2">
    <source>
        <dbReference type="SAM" id="Phobius"/>
    </source>
</evidence>
<dbReference type="GO" id="GO:0032588">
    <property type="term" value="C:trans-Golgi network membrane"/>
    <property type="evidence" value="ECO:0007669"/>
    <property type="project" value="TreeGrafter"/>
</dbReference>
<keyword evidence="2" id="KW-0812">Transmembrane</keyword>
<dbReference type="PANTHER" id="PTHR31004:SF4">
    <property type="entry name" value="TRANSMEMBRANE PROTEIN 79"/>
    <property type="match status" value="1"/>
</dbReference>
<keyword evidence="2" id="KW-1133">Transmembrane helix</keyword>
<accession>A0AA88NDG9</accession>
<evidence type="ECO:0000313" key="3">
    <source>
        <dbReference type="EMBL" id="KAK2854925.1"/>
    </source>
</evidence>
<evidence type="ECO:0000313" key="4">
    <source>
        <dbReference type="Proteomes" id="UP001187315"/>
    </source>
</evidence>
<feature type="transmembrane region" description="Helical" evidence="2">
    <location>
        <begin position="344"/>
        <end position="365"/>
    </location>
</feature>
<name>A0AA88NDG9_TACVA</name>
<dbReference type="PANTHER" id="PTHR31004">
    <property type="entry name" value="TRANSMEMBRANE PROTEIN 79"/>
    <property type="match status" value="1"/>
</dbReference>
<dbReference type="InterPro" id="IPR023352">
    <property type="entry name" value="MAPEG-like_dom_sf"/>
</dbReference>
<sequence length="394" mass="44380">MSEDLSSDSVPDHTDWKTEKMINADMERTEENLTSAETEPSTLPWPGDKADQLGEIEEAVSVLNPEQSEMDLVQGKESERSDSGGEVSRTESEREIGGQEKSAACEDCREETQPEQKEKVPHLEIELEELNSMPEKAAGVFSPSFSVLRSTSMPEPPRRRSEMWEEENHVLLGHPDTLPHGYNHDYPKQNCSCGGKYRDVLKMGVSLMMSALIFPVLVWGGHTFLPFDAPLLDSAPLRLVYTLRCSVFAVIPIVLGVLVLGVSRVRYRSLNPHCDGEIEEVNIHRRYVDDSVSLFLLYFLQLSVMAAYLNQHLLKLVPLLTIVFAIGRLVYWIAAAWGSSLRGFGFGFSFLPMLTMLVANLYFIFMAESAGSIFAQDEIEPLNPPQEYRQRFWG</sequence>
<dbReference type="GO" id="GO:0045055">
    <property type="term" value="P:regulated exocytosis"/>
    <property type="evidence" value="ECO:0007669"/>
    <property type="project" value="TreeGrafter"/>
</dbReference>
<feature type="compositionally biased region" description="Basic and acidic residues" evidence="1">
    <location>
        <begin position="74"/>
        <end position="119"/>
    </location>
</feature>
<gene>
    <name evidence="3" type="ORF">Q7C36_006794</name>
</gene>
<dbReference type="Gene3D" id="1.20.120.550">
    <property type="entry name" value="Membrane associated eicosanoid/glutathione metabolism-like domain"/>
    <property type="match status" value="1"/>
</dbReference>
<protein>
    <recommendedName>
        <fullName evidence="5">Transmembrane protein 79</fullName>
    </recommendedName>
</protein>
<proteinExistence type="predicted"/>
<dbReference type="Proteomes" id="UP001187315">
    <property type="component" value="Unassembled WGS sequence"/>
</dbReference>
<feature type="transmembrane region" description="Helical" evidence="2">
    <location>
        <begin position="205"/>
        <end position="227"/>
    </location>
</feature>
<feature type="compositionally biased region" description="Polar residues" evidence="1">
    <location>
        <begin position="32"/>
        <end position="41"/>
    </location>
</feature>
<dbReference type="EMBL" id="JAVHJS010000006">
    <property type="protein sequence ID" value="KAK2854925.1"/>
    <property type="molecule type" value="Genomic_DNA"/>
</dbReference>
<organism evidence="3 4">
    <name type="scientific">Tachysurus vachellii</name>
    <name type="common">Darkbarbel catfish</name>
    <name type="synonym">Pelteobagrus vachellii</name>
    <dbReference type="NCBI Taxonomy" id="175792"/>
    <lineage>
        <taxon>Eukaryota</taxon>
        <taxon>Metazoa</taxon>
        <taxon>Chordata</taxon>
        <taxon>Craniata</taxon>
        <taxon>Vertebrata</taxon>
        <taxon>Euteleostomi</taxon>
        <taxon>Actinopterygii</taxon>
        <taxon>Neopterygii</taxon>
        <taxon>Teleostei</taxon>
        <taxon>Ostariophysi</taxon>
        <taxon>Siluriformes</taxon>
        <taxon>Bagridae</taxon>
        <taxon>Tachysurus</taxon>
    </lineage>
</organism>
<evidence type="ECO:0000256" key="1">
    <source>
        <dbReference type="SAM" id="MobiDB-lite"/>
    </source>
</evidence>
<feature type="region of interest" description="Disordered" evidence="1">
    <location>
        <begin position="1"/>
        <end position="119"/>
    </location>
</feature>
<dbReference type="GO" id="GO:0005765">
    <property type="term" value="C:lysosomal membrane"/>
    <property type="evidence" value="ECO:0007669"/>
    <property type="project" value="TreeGrafter"/>
</dbReference>
<feature type="transmembrane region" description="Helical" evidence="2">
    <location>
        <begin position="239"/>
        <end position="262"/>
    </location>
</feature>